<sequence length="292" mass="32512">MHTLSVSVYNVGNPTRYSNCRFSTGHRGGTLQGTAWCHGTIILSFHRRHHHRHLAALILPVSRLNGRICHNPFQHLHILNLSNISGFLYIITAVLRAIFQRGSYRRYQRAFSFFSIFRRNEVIFSLRASGLPSPVKLLEGHGKSRGIAAPGIKEGGGKRNWRQPADLSRSSLSLRLPPSPTSSGLAVVSSSLFLSAPPPLLRCFLACAPDASTPPSTLNRSDAMGSQGRETRDPSSFGELGERYWPNPAWFQTHLPANKREDYTSEKALQQDGPFVLYMSKAIMSYDKTRVA</sequence>
<evidence type="ECO:0000256" key="1">
    <source>
        <dbReference type="SAM" id="MobiDB-lite"/>
    </source>
</evidence>
<keyword evidence="4" id="KW-1185">Reference proteome</keyword>
<gene>
    <name evidence="3" type="ORF">EAG_15725</name>
</gene>
<keyword evidence="2" id="KW-0472">Membrane</keyword>
<protein>
    <submittedName>
        <fullName evidence="3">Uncharacterized protein</fullName>
    </submittedName>
</protein>
<proteinExistence type="predicted"/>
<evidence type="ECO:0000313" key="3">
    <source>
        <dbReference type="EMBL" id="EFN61896.1"/>
    </source>
</evidence>
<dbReference type="InParanoid" id="E2AXB6"/>
<name>E2AXB6_CAMFO</name>
<dbReference type="Proteomes" id="UP000000311">
    <property type="component" value="Unassembled WGS sequence"/>
</dbReference>
<keyword evidence="2" id="KW-0812">Transmembrane</keyword>
<organism evidence="4">
    <name type="scientific">Camponotus floridanus</name>
    <name type="common">Florida carpenter ant</name>
    <dbReference type="NCBI Taxonomy" id="104421"/>
    <lineage>
        <taxon>Eukaryota</taxon>
        <taxon>Metazoa</taxon>
        <taxon>Ecdysozoa</taxon>
        <taxon>Arthropoda</taxon>
        <taxon>Hexapoda</taxon>
        <taxon>Insecta</taxon>
        <taxon>Pterygota</taxon>
        <taxon>Neoptera</taxon>
        <taxon>Endopterygota</taxon>
        <taxon>Hymenoptera</taxon>
        <taxon>Apocrita</taxon>
        <taxon>Aculeata</taxon>
        <taxon>Formicoidea</taxon>
        <taxon>Formicidae</taxon>
        <taxon>Formicinae</taxon>
        <taxon>Camponotus</taxon>
    </lineage>
</organism>
<feature type="region of interest" description="Disordered" evidence="1">
    <location>
        <begin position="213"/>
        <end position="240"/>
    </location>
</feature>
<feature type="transmembrane region" description="Helical" evidence="2">
    <location>
        <begin position="81"/>
        <end position="99"/>
    </location>
</feature>
<keyword evidence="2" id="KW-1133">Transmembrane helix</keyword>
<dbReference type="AlphaFoldDB" id="E2AXB6"/>
<accession>E2AXB6</accession>
<evidence type="ECO:0000256" key="2">
    <source>
        <dbReference type="SAM" id="Phobius"/>
    </source>
</evidence>
<evidence type="ECO:0000313" key="4">
    <source>
        <dbReference type="Proteomes" id="UP000000311"/>
    </source>
</evidence>
<reference evidence="3 4" key="1">
    <citation type="journal article" date="2010" name="Science">
        <title>Genomic comparison of the ants Camponotus floridanus and Harpegnathos saltator.</title>
        <authorList>
            <person name="Bonasio R."/>
            <person name="Zhang G."/>
            <person name="Ye C."/>
            <person name="Mutti N.S."/>
            <person name="Fang X."/>
            <person name="Qin N."/>
            <person name="Donahue G."/>
            <person name="Yang P."/>
            <person name="Li Q."/>
            <person name="Li C."/>
            <person name="Zhang P."/>
            <person name="Huang Z."/>
            <person name="Berger S.L."/>
            <person name="Reinberg D."/>
            <person name="Wang J."/>
            <person name="Liebig J."/>
        </authorList>
    </citation>
    <scope>NUCLEOTIDE SEQUENCE [LARGE SCALE GENOMIC DNA]</scope>
    <source>
        <strain evidence="4">C129</strain>
    </source>
</reference>
<dbReference type="EMBL" id="GL443548">
    <property type="protein sequence ID" value="EFN61896.1"/>
    <property type="molecule type" value="Genomic_DNA"/>
</dbReference>